<feature type="signal peptide" evidence="1">
    <location>
        <begin position="1"/>
        <end position="22"/>
    </location>
</feature>
<protein>
    <submittedName>
        <fullName evidence="2">Uncharacterized protein</fullName>
    </submittedName>
</protein>
<organism evidence="2 3">
    <name type="scientific">Piscinibacterium candidicorallinum</name>
    <dbReference type="NCBI Taxonomy" id="1793872"/>
    <lineage>
        <taxon>Bacteria</taxon>
        <taxon>Pseudomonadati</taxon>
        <taxon>Pseudomonadota</taxon>
        <taxon>Betaproteobacteria</taxon>
        <taxon>Burkholderiales</taxon>
        <taxon>Piscinibacterium</taxon>
    </lineage>
</organism>
<keyword evidence="3" id="KW-1185">Reference proteome</keyword>
<proteinExistence type="predicted"/>
<keyword evidence="1" id="KW-0732">Signal</keyword>
<comment type="caution">
    <text evidence="2">The sequence shown here is derived from an EMBL/GenBank/DDBJ whole genome shotgun (WGS) entry which is preliminary data.</text>
</comment>
<accession>A0ABV7H3X8</accession>
<evidence type="ECO:0000256" key="1">
    <source>
        <dbReference type="SAM" id="SignalP"/>
    </source>
</evidence>
<sequence length="260" mass="27986">MKAHRFLASLALAALVPLTAAASPSLPTHPLALARTLHARAIAGAPADEFVAAIERYNARQRKLTGAEQPFVGKTPEGFMEVEFDRMGREWVWLRVKTVTSSYLGADYIGGAYSVRTLVIPRSASREPAYFEGLASPLNPPNRFIVRREFGEDNFSATGQLDLVDPSKPDTVLWSVDPRVLAKDAVYDSALSTGPGGAVTYTYTQYEDLADTDPRATEKGCEGGPALIHKVTVKLKCGPSACTETSRRVTKQAGCGPVAC</sequence>
<feature type="chain" id="PRO_5046241065" evidence="1">
    <location>
        <begin position="23"/>
        <end position="260"/>
    </location>
</feature>
<reference evidence="3" key="1">
    <citation type="journal article" date="2019" name="Int. J. Syst. Evol. Microbiol.">
        <title>The Global Catalogue of Microorganisms (GCM) 10K type strain sequencing project: providing services to taxonomists for standard genome sequencing and annotation.</title>
        <authorList>
            <consortium name="The Broad Institute Genomics Platform"/>
            <consortium name="The Broad Institute Genome Sequencing Center for Infectious Disease"/>
            <person name="Wu L."/>
            <person name="Ma J."/>
        </authorList>
    </citation>
    <scope>NUCLEOTIDE SEQUENCE [LARGE SCALE GENOMIC DNA]</scope>
    <source>
        <strain evidence="3">KCTC 52168</strain>
    </source>
</reference>
<gene>
    <name evidence="2" type="ORF">ACFOEN_12045</name>
</gene>
<name>A0ABV7H3X8_9BURK</name>
<evidence type="ECO:0000313" key="3">
    <source>
        <dbReference type="Proteomes" id="UP001595556"/>
    </source>
</evidence>
<dbReference type="RefSeq" id="WP_377304193.1">
    <property type="nucleotide sequence ID" value="NZ_CP180191.1"/>
</dbReference>
<dbReference type="Proteomes" id="UP001595556">
    <property type="component" value="Unassembled WGS sequence"/>
</dbReference>
<evidence type="ECO:0000313" key="2">
    <source>
        <dbReference type="EMBL" id="MFC3148352.1"/>
    </source>
</evidence>
<dbReference type="EMBL" id="JBHRTI010000004">
    <property type="protein sequence ID" value="MFC3148352.1"/>
    <property type="molecule type" value="Genomic_DNA"/>
</dbReference>